<feature type="domain" description="SpoVT-AbrB" evidence="2">
    <location>
        <begin position="1"/>
        <end position="45"/>
    </location>
</feature>
<evidence type="ECO:0000313" key="4">
    <source>
        <dbReference type="Proteomes" id="UP000425960"/>
    </source>
</evidence>
<evidence type="ECO:0000313" key="3">
    <source>
        <dbReference type="EMBL" id="BBO81233.1"/>
    </source>
</evidence>
<dbReference type="PANTHER" id="PTHR34860">
    <property type="entry name" value="REPRESSOR-LIKE PROTEIN SSO7C3"/>
    <property type="match status" value="1"/>
</dbReference>
<dbReference type="KEGG" id="dov:DSCO28_17990"/>
<proteinExistence type="predicted"/>
<protein>
    <recommendedName>
        <fullName evidence="2">SpoVT-AbrB domain-containing protein</fullName>
    </recommendedName>
</protein>
<dbReference type="SMART" id="SM00966">
    <property type="entry name" value="SpoVT_AbrB"/>
    <property type="match status" value="1"/>
</dbReference>
<evidence type="ECO:0000259" key="2">
    <source>
        <dbReference type="PROSITE" id="PS51740"/>
    </source>
</evidence>
<sequence length="81" mass="8677">MISTVTSKGQVTIPKEIRSLLNINPSDKVDFSVENGRVVLKPIKTLLNFRGSVPAKGGGDLAIERQKAKKDVSSKIAGAEE</sequence>
<dbReference type="InterPro" id="IPR052975">
    <property type="entry name" value="Repressor-like_regulatory"/>
</dbReference>
<dbReference type="NCBIfam" id="TIGR01439">
    <property type="entry name" value="lp_hng_hel_AbrB"/>
    <property type="match status" value="1"/>
</dbReference>
<dbReference type="EMBL" id="AP021876">
    <property type="protein sequence ID" value="BBO81233.1"/>
    <property type="molecule type" value="Genomic_DNA"/>
</dbReference>
<dbReference type="Gene3D" id="2.10.260.10">
    <property type="match status" value="1"/>
</dbReference>
<gene>
    <name evidence="3" type="ORF">DSCO28_17990</name>
</gene>
<dbReference type="GO" id="GO:0003677">
    <property type="term" value="F:DNA binding"/>
    <property type="evidence" value="ECO:0007669"/>
    <property type="project" value="UniProtKB-UniRule"/>
</dbReference>
<dbReference type="InterPro" id="IPR037914">
    <property type="entry name" value="SpoVT-AbrB_sf"/>
</dbReference>
<name>A0A5K7ZRD4_9BACT</name>
<dbReference type="PANTHER" id="PTHR34860:SF6">
    <property type="entry name" value="REPRESSOR-LIKE PROTEIN SSO7C3"/>
    <property type="match status" value="1"/>
</dbReference>
<dbReference type="AlphaFoldDB" id="A0A5K7ZRD4"/>
<dbReference type="SUPFAM" id="SSF89447">
    <property type="entry name" value="AbrB/MazE/MraZ-like"/>
    <property type="match status" value="1"/>
</dbReference>
<keyword evidence="1" id="KW-0238">DNA-binding</keyword>
<dbReference type="PROSITE" id="PS51740">
    <property type="entry name" value="SPOVT_ABRB"/>
    <property type="match status" value="1"/>
</dbReference>
<reference evidence="3 4" key="1">
    <citation type="submission" date="2019-11" db="EMBL/GenBank/DDBJ databases">
        <title>Comparative genomics of hydrocarbon-degrading Desulfosarcina strains.</title>
        <authorList>
            <person name="Watanabe M."/>
            <person name="Kojima H."/>
            <person name="Fukui M."/>
        </authorList>
    </citation>
    <scope>NUCLEOTIDE SEQUENCE [LARGE SCALE GENOMIC DNA]</scope>
    <source>
        <strain evidence="3 4">28bB2T</strain>
    </source>
</reference>
<evidence type="ECO:0000256" key="1">
    <source>
        <dbReference type="PROSITE-ProRule" id="PRU01076"/>
    </source>
</evidence>
<dbReference type="Pfam" id="PF04014">
    <property type="entry name" value="MazE_antitoxin"/>
    <property type="match status" value="1"/>
</dbReference>
<dbReference type="Proteomes" id="UP000425960">
    <property type="component" value="Chromosome"/>
</dbReference>
<dbReference type="InterPro" id="IPR007159">
    <property type="entry name" value="SpoVT-AbrB_dom"/>
</dbReference>
<dbReference type="RefSeq" id="WP_155321990.1">
    <property type="nucleotide sequence ID" value="NZ_AP021876.1"/>
</dbReference>
<accession>A0A5K7ZRD4</accession>
<organism evidence="3 4">
    <name type="scientific">Desulfosarcina ovata subsp. sediminis</name>
    <dbReference type="NCBI Taxonomy" id="885957"/>
    <lineage>
        <taxon>Bacteria</taxon>
        <taxon>Pseudomonadati</taxon>
        <taxon>Thermodesulfobacteriota</taxon>
        <taxon>Desulfobacteria</taxon>
        <taxon>Desulfobacterales</taxon>
        <taxon>Desulfosarcinaceae</taxon>
        <taxon>Desulfosarcina</taxon>
    </lineage>
</organism>